<organism evidence="2 3">
    <name type="scientific">Alkalibacterium subtropicum</name>
    <dbReference type="NCBI Taxonomy" id="753702"/>
    <lineage>
        <taxon>Bacteria</taxon>
        <taxon>Bacillati</taxon>
        <taxon>Bacillota</taxon>
        <taxon>Bacilli</taxon>
        <taxon>Lactobacillales</taxon>
        <taxon>Carnobacteriaceae</taxon>
        <taxon>Alkalibacterium</taxon>
    </lineage>
</organism>
<reference evidence="3" key="1">
    <citation type="submission" date="2016-10" db="EMBL/GenBank/DDBJ databases">
        <authorList>
            <person name="Varghese N."/>
            <person name="Submissions S."/>
        </authorList>
    </citation>
    <scope>NUCLEOTIDE SEQUENCE [LARGE SCALE GENOMIC DNA]</scope>
    <source>
        <strain evidence="3">DSM 23664</strain>
    </source>
</reference>
<dbReference type="RefSeq" id="WP_091528538.1">
    <property type="nucleotide sequence ID" value="NZ_FOLT01000002.1"/>
</dbReference>
<keyword evidence="3" id="KW-1185">Reference proteome</keyword>
<dbReference type="InterPro" id="IPR052200">
    <property type="entry name" value="Protoporphyrinogen_IX_DH"/>
</dbReference>
<name>A0A1I1FR50_9LACT</name>
<evidence type="ECO:0000259" key="1">
    <source>
        <dbReference type="PROSITE" id="PS50902"/>
    </source>
</evidence>
<feature type="domain" description="Flavodoxin-like" evidence="1">
    <location>
        <begin position="3"/>
        <end position="149"/>
    </location>
</feature>
<dbReference type="AlphaFoldDB" id="A0A1I1FR50"/>
<dbReference type="STRING" id="753702.SAMN04488102_102201"/>
<accession>A0A1I1FR50</accession>
<dbReference type="OrthoDB" id="2146857at2"/>
<dbReference type="PANTHER" id="PTHR38030">
    <property type="entry name" value="PROTOPORPHYRINOGEN IX DEHYDROGENASE [MENAQUINONE]"/>
    <property type="match status" value="1"/>
</dbReference>
<dbReference type="InterPro" id="IPR029039">
    <property type="entry name" value="Flavoprotein-like_sf"/>
</dbReference>
<dbReference type="GO" id="GO:0016651">
    <property type="term" value="F:oxidoreductase activity, acting on NAD(P)H"/>
    <property type="evidence" value="ECO:0007669"/>
    <property type="project" value="UniProtKB-ARBA"/>
</dbReference>
<sequence length="166" mass="18861">MKTLIAYASKHGCTEKCAKLLEEQLDGETDRVNLKEETKVDFSKYDTVVLGSPVYVGKILKEVDTFANTHMNELEQKTLGLFICGMQEEHTLRNELEVNYPTELQEKAVVRDCFGGAFDFSDMNFAEKMITKKVAKVTENVSAIREDVIQQFAETLNQQHETSTQL</sequence>
<dbReference type="Gene3D" id="3.40.50.360">
    <property type="match status" value="1"/>
</dbReference>
<dbReference type="PANTHER" id="PTHR38030:SF2">
    <property type="entry name" value="PROTOPORPHYRINOGEN IX DEHYDROGENASE [QUINONE]"/>
    <property type="match status" value="1"/>
</dbReference>
<dbReference type="PROSITE" id="PS50902">
    <property type="entry name" value="FLAVODOXIN_LIKE"/>
    <property type="match status" value="1"/>
</dbReference>
<evidence type="ECO:0000313" key="2">
    <source>
        <dbReference type="EMBL" id="SFC01492.1"/>
    </source>
</evidence>
<dbReference type="SUPFAM" id="SSF52218">
    <property type="entry name" value="Flavoproteins"/>
    <property type="match status" value="1"/>
</dbReference>
<dbReference type="EMBL" id="FOLT01000002">
    <property type="protein sequence ID" value="SFC01492.1"/>
    <property type="molecule type" value="Genomic_DNA"/>
</dbReference>
<dbReference type="GO" id="GO:0070819">
    <property type="term" value="F:menaquinone-dependent protoporphyrinogen oxidase activity"/>
    <property type="evidence" value="ECO:0007669"/>
    <property type="project" value="TreeGrafter"/>
</dbReference>
<evidence type="ECO:0000313" key="3">
    <source>
        <dbReference type="Proteomes" id="UP000199612"/>
    </source>
</evidence>
<dbReference type="InterPro" id="IPR008254">
    <property type="entry name" value="Flavodoxin/NO_synth"/>
</dbReference>
<protein>
    <submittedName>
        <fullName evidence="2">Menaquinone-dependent protoporphyrinogen oxidase</fullName>
    </submittedName>
</protein>
<dbReference type="GO" id="GO:0006783">
    <property type="term" value="P:heme biosynthetic process"/>
    <property type="evidence" value="ECO:0007669"/>
    <property type="project" value="TreeGrafter"/>
</dbReference>
<gene>
    <name evidence="2" type="ORF">SAMN04488102_102201</name>
</gene>
<dbReference type="Proteomes" id="UP000199612">
    <property type="component" value="Unassembled WGS sequence"/>
</dbReference>
<dbReference type="InterPro" id="IPR026816">
    <property type="entry name" value="Flavodoxin_dom"/>
</dbReference>
<proteinExistence type="predicted"/>
<dbReference type="GO" id="GO:0010181">
    <property type="term" value="F:FMN binding"/>
    <property type="evidence" value="ECO:0007669"/>
    <property type="project" value="InterPro"/>
</dbReference>
<dbReference type="Pfam" id="PF12724">
    <property type="entry name" value="Flavodoxin_5"/>
    <property type="match status" value="1"/>
</dbReference>